<proteinExistence type="inferred from homology"/>
<dbReference type="EMBL" id="CP001810">
    <property type="protein sequence ID" value="ADL33694.1"/>
    <property type="molecule type" value="Genomic_DNA"/>
</dbReference>
<dbReference type="AlphaFoldDB" id="E0S1L9"/>
<sequence length="349" mass="37168">MEDIKMGFFSELKNDLSQAVNTLMPDDKADETAALDSDKNGEGLARGDKSKGVDIDSMLNKLDDIKLDEIGGDKTEEVTPEVAEEPEETLQPIAEPEEAPKSALDVMAELKQSAAAEAEAIVAQEELEQLEERIEEQTEAETEVEQPQTGFEAVSNAQFVAHEPEPVDMYVAEEPATVDNNSNDGGYETMDFEQQTPTDETASITEGMVITGDLQTTGSLDLIGKVTGNLKCLGKLNVTGEIVGDSDAAEIYAESARITGEVRSKGSVKVGQSTVIVGNIFGSSAVIAGAVKGDIDVHGPVVLDTTAIVMGNIKSQSVQINNGAVIEGMCSQAYADVNPSEFFETLKNR</sequence>
<name>E0S1L9_BUTPB</name>
<feature type="coiled-coil region" evidence="2">
    <location>
        <begin position="113"/>
        <end position="147"/>
    </location>
</feature>
<evidence type="ECO:0000256" key="3">
    <source>
        <dbReference type="SAM" id="MobiDB-lite"/>
    </source>
</evidence>
<dbReference type="InterPro" id="IPR007607">
    <property type="entry name" value="BacA/B"/>
</dbReference>
<accession>E0S1L9</accession>
<dbReference type="HOGENOM" id="CLU_059347_0_0_9"/>
<keyword evidence="2" id="KW-0175">Coiled coil</keyword>
<reference evidence="4 5" key="1">
    <citation type="journal article" date="2010" name="PLoS ONE">
        <title>The glycobiome of the rumen bacterium Butyrivibrio proteoclasticus B316(T) highlights adaptation to a polysaccharide-rich environment.</title>
        <authorList>
            <person name="Kelly W.J."/>
            <person name="Leahy S.C."/>
            <person name="Altermann E."/>
            <person name="Yeoman C.J."/>
            <person name="Dunne J.C."/>
            <person name="Kong Z."/>
            <person name="Pacheco D.M."/>
            <person name="Li D."/>
            <person name="Noel S.J."/>
            <person name="Moon C.D."/>
            <person name="Cookson A.L."/>
            <person name="Attwood G.T."/>
        </authorList>
    </citation>
    <scope>NUCLEOTIDE SEQUENCE [LARGE SCALE GENOMIC DNA]</scope>
    <source>
        <strain evidence="5">ATCC 51982 / DSM 14932 / B316</strain>
    </source>
</reference>
<keyword evidence="5" id="KW-1185">Reference proteome</keyword>
<feature type="compositionally biased region" description="Acidic residues" evidence="3">
    <location>
        <begin position="78"/>
        <end position="88"/>
    </location>
</feature>
<dbReference type="Proteomes" id="UP000001299">
    <property type="component" value="Chromosome 1"/>
</dbReference>
<gene>
    <name evidence="4" type="ordered locus">bpr_I0952</name>
</gene>
<dbReference type="Pfam" id="PF04519">
    <property type="entry name" value="Bactofilin"/>
    <property type="match status" value="1"/>
</dbReference>
<evidence type="ECO:0000313" key="4">
    <source>
        <dbReference type="EMBL" id="ADL33694.1"/>
    </source>
</evidence>
<dbReference type="PANTHER" id="PTHR35024">
    <property type="entry name" value="HYPOTHETICAL CYTOSOLIC PROTEIN"/>
    <property type="match status" value="1"/>
</dbReference>
<feature type="region of interest" description="Disordered" evidence="3">
    <location>
        <begin position="25"/>
        <end position="52"/>
    </location>
</feature>
<evidence type="ECO:0000313" key="5">
    <source>
        <dbReference type="Proteomes" id="UP000001299"/>
    </source>
</evidence>
<feature type="compositionally biased region" description="Basic and acidic residues" evidence="3">
    <location>
        <begin position="68"/>
        <end position="77"/>
    </location>
</feature>
<feature type="region of interest" description="Disordered" evidence="3">
    <location>
        <begin position="68"/>
        <end position="96"/>
    </location>
</feature>
<evidence type="ECO:0000256" key="1">
    <source>
        <dbReference type="ARBA" id="ARBA00044755"/>
    </source>
</evidence>
<comment type="similarity">
    <text evidence="1">Belongs to the bactofilin family.</text>
</comment>
<dbReference type="KEGG" id="bpb:bpr_I0952"/>
<dbReference type="eggNOG" id="COG1664">
    <property type="taxonomic scope" value="Bacteria"/>
</dbReference>
<evidence type="ECO:0000256" key="2">
    <source>
        <dbReference type="SAM" id="Coils"/>
    </source>
</evidence>
<dbReference type="PANTHER" id="PTHR35024:SF4">
    <property type="entry name" value="POLYMER-FORMING CYTOSKELETAL PROTEIN"/>
    <property type="match status" value="1"/>
</dbReference>
<evidence type="ECO:0008006" key="6">
    <source>
        <dbReference type="Google" id="ProtNLM"/>
    </source>
</evidence>
<organism evidence="4 5">
    <name type="scientific">Butyrivibrio proteoclasticus (strain ATCC 51982 / DSM 14932 / B316)</name>
    <name type="common">Clostridium proteoclasticum</name>
    <dbReference type="NCBI Taxonomy" id="515622"/>
    <lineage>
        <taxon>Bacteria</taxon>
        <taxon>Bacillati</taxon>
        <taxon>Bacillota</taxon>
        <taxon>Clostridia</taxon>
        <taxon>Lachnospirales</taxon>
        <taxon>Lachnospiraceae</taxon>
        <taxon>Butyrivibrio</taxon>
    </lineage>
</organism>
<protein>
    <recommendedName>
        <fullName evidence="6">Polymer-forming protein</fullName>
    </recommendedName>
</protein>
<dbReference type="STRING" id="515622.bpr_I0952"/>